<keyword evidence="5 8" id="KW-1133">Transmembrane helix</keyword>
<name>A0A6M1TNS2_9RHOB</name>
<feature type="region of interest" description="Disordered" evidence="7">
    <location>
        <begin position="572"/>
        <end position="607"/>
    </location>
</feature>
<keyword evidence="4" id="KW-0067">ATP-binding</keyword>
<dbReference type="Gene3D" id="3.40.50.300">
    <property type="entry name" value="P-loop containing nucleotide triphosphate hydrolases"/>
    <property type="match status" value="1"/>
</dbReference>
<keyword evidence="6 8" id="KW-0472">Membrane</keyword>
<evidence type="ECO:0000256" key="2">
    <source>
        <dbReference type="ARBA" id="ARBA00022692"/>
    </source>
</evidence>
<evidence type="ECO:0000256" key="1">
    <source>
        <dbReference type="ARBA" id="ARBA00004651"/>
    </source>
</evidence>
<dbReference type="SUPFAM" id="SSF52540">
    <property type="entry name" value="P-loop containing nucleoside triphosphate hydrolases"/>
    <property type="match status" value="1"/>
</dbReference>
<evidence type="ECO:0000256" key="4">
    <source>
        <dbReference type="ARBA" id="ARBA00022840"/>
    </source>
</evidence>
<sequence>MAQPNSPSDPLALKKARDLLNADLRRFGWALFAISGLISVLALTGSFYMLQVYDRALTSGSVQTLVFLSILALALYLVQGGFDTIRAQLLVRIGARLDRRLAPLSHRVAIDMPRYGFSPTEAQERSRGVDTLRNFLGSQAPGAIFDLPFVPVFLIFVYLLHPVLGAVTLAGLVTLALLTVIAEVKSRDLAKSAHRALVLRNTISDSNTRNSEVLIAMGATGRAVERFAQANHDHLSLNTRASDITGTMAAMSRVLRMLLQSGLLGLGAYFTIKGELSAGAIIAVSVASGRAMAPIDQIIGNWKGIVGARQAWGQLRDTLVALSVERTPLMLPSPSRSLRVENVTIASPANGRVLLSDVSFELKAGQALAVLGPSGGGKSTLIRALAGVWPVLRGAIRFDDVELTQWDPARAGEIIGYLPQEVGLFNGTVRDNISRFDSDRTSDAIFKAASAANVHKMISQLPEGYDTEVGALGTALSAGQRQRIGLARALYRDPFVVLLDEPNAALDAAGERALNDTIRSIRDRGGIAVIVAHRPSVLAAVDMVAAIHAGKLVAFGTKEEVLSNRDGQVVAPSTVSGSDDIALEATAPQPGEDKARDRKSRNAMARG</sequence>
<dbReference type="GO" id="GO:0030256">
    <property type="term" value="C:type I protein secretion system complex"/>
    <property type="evidence" value="ECO:0007669"/>
    <property type="project" value="InterPro"/>
</dbReference>
<keyword evidence="3" id="KW-0547">Nucleotide-binding</keyword>
<feature type="transmembrane region" description="Helical" evidence="8">
    <location>
        <begin position="143"/>
        <end position="160"/>
    </location>
</feature>
<dbReference type="NCBIfam" id="TIGR01842">
    <property type="entry name" value="type_I_sec_PrtD"/>
    <property type="match status" value="1"/>
</dbReference>
<dbReference type="SUPFAM" id="SSF90123">
    <property type="entry name" value="ABC transporter transmembrane region"/>
    <property type="match status" value="1"/>
</dbReference>
<accession>A0A6M1TNS2</accession>
<gene>
    <name evidence="11" type="ORF">G5V65_12655</name>
</gene>
<dbReference type="InterPro" id="IPR036640">
    <property type="entry name" value="ABC1_TM_sf"/>
</dbReference>
<evidence type="ECO:0000256" key="8">
    <source>
        <dbReference type="SAM" id="Phobius"/>
    </source>
</evidence>
<organism evidence="11 12">
    <name type="scientific">Paragemmobacter kunshanensis</name>
    <dbReference type="NCBI Taxonomy" id="2583234"/>
    <lineage>
        <taxon>Bacteria</taxon>
        <taxon>Pseudomonadati</taxon>
        <taxon>Pseudomonadota</taxon>
        <taxon>Alphaproteobacteria</taxon>
        <taxon>Rhodobacterales</taxon>
        <taxon>Paracoccaceae</taxon>
        <taxon>Paragemmobacter</taxon>
    </lineage>
</organism>
<proteinExistence type="predicted"/>
<dbReference type="RefSeq" id="WP_165050618.1">
    <property type="nucleotide sequence ID" value="NZ_JAALFE010000011.1"/>
</dbReference>
<comment type="subcellular location">
    <subcellularLocation>
        <location evidence="1">Cell membrane</location>
        <topology evidence="1">Multi-pass membrane protein</topology>
    </subcellularLocation>
</comment>
<feature type="transmembrane region" description="Helical" evidence="8">
    <location>
        <begin position="27"/>
        <end position="50"/>
    </location>
</feature>
<dbReference type="InterPro" id="IPR027417">
    <property type="entry name" value="P-loop_NTPase"/>
</dbReference>
<dbReference type="GO" id="GO:0034040">
    <property type="term" value="F:ATPase-coupled lipid transmembrane transporter activity"/>
    <property type="evidence" value="ECO:0007669"/>
    <property type="project" value="TreeGrafter"/>
</dbReference>
<feature type="domain" description="ABC transmembrane type-1" evidence="10">
    <location>
        <begin position="29"/>
        <end position="307"/>
    </location>
</feature>
<evidence type="ECO:0000259" key="10">
    <source>
        <dbReference type="PROSITE" id="PS50929"/>
    </source>
</evidence>
<comment type="caution">
    <text evidence="11">The sequence shown here is derived from an EMBL/GenBank/DDBJ whole genome shotgun (WGS) entry which is preliminary data.</text>
</comment>
<dbReference type="PANTHER" id="PTHR24221">
    <property type="entry name" value="ATP-BINDING CASSETTE SUB-FAMILY B"/>
    <property type="match status" value="1"/>
</dbReference>
<dbReference type="PANTHER" id="PTHR24221:SF248">
    <property type="entry name" value="ABC TRANSPORTER TRANSMEMBRANE REGION"/>
    <property type="match status" value="1"/>
</dbReference>
<dbReference type="Proteomes" id="UP000474758">
    <property type="component" value="Unassembled WGS sequence"/>
</dbReference>
<keyword evidence="12" id="KW-1185">Reference proteome</keyword>
<dbReference type="InterPro" id="IPR017871">
    <property type="entry name" value="ABC_transporter-like_CS"/>
</dbReference>
<dbReference type="InterPro" id="IPR011527">
    <property type="entry name" value="ABC1_TM_dom"/>
</dbReference>
<dbReference type="AlphaFoldDB" id="A0A6M1TNS2"/>
<dbReference type="Pfam" id="PF00664">
    <property type="entry name" value="ABC_membrane"/>
    <property type="match status" value="1"/>
</dbReference>
<dbReference type="EMBL" id="JAALFE010000011">
    <property type="protein sequence ID" value="NGQ91749.1"/>
    <property type="molecule type" value="Genomic_DNA"/>
</dbReference>
<evidence type="ECO:0000256" key="5">
    <source>
        <dbReference type="ARBA" id="ARBA00022989"/>
    </source>
</evidence>
<evidence type="ECO:0000259" key="9">
    <source>
        <dbReference type="PROSITE" id="PS50893"/>
    </source>
</evidence>
<evidence type="ECO:0000313" key="12">
    <source>
        <dbReference type="Proteomes" id="UP000474758"/>
    </source>
</evidence>
<evidence type="ECO:0000256" key="6">
    <source>
        <dbReference type="ARBA" id="ARBA00023136"/>
    </source>
</evidence>
<dbReference type="InterPro" id="IPR010128">
    <property type="entry name" value="ATPase_T1SS_PrtD-like"/>
</dbReference>
<feature type="transmembrane region" description="Helical" evidence="8">
    <location>
        <begin position="56"/>
        <end position="78"/>
    </location>
</feature>
<dbReference type="GO" id="GO:0005886">
    <property type="term" value="C:plasma membrane"/>
    <property type="evidence" value="ECO:0007669"/>
    <property type="project" value="UniProtKB-SubCell"/>
</dbReference>
<dbReference type="InterPro" id="IPR039421">
    <property type="entry name" value="Type_1_exporter"/>
</dbReference>
<reference evidence="11 12" key="1">
    <citation type="submission" date="2020-02" db="EMBL/GenBank/DDBJ databases">
        <title>Rhodobacter translucens sp. nov., a novel bacterium isolated from activated sludge.</title>
        <authorList>
            <person name="Liu J."/>
        </authorList>
    </citation>
    <scope>NUCLEOTIDE SEQUENCE [LARGE SCALE GENOMIC DNA]</scope>
    <source>
        <strain evidence="11 12">HX-7-19</strain>
    </source>
</reference>
<feature type="transmembrane region" description="Helical" evidence="8">
    <location>
        <begin position="166"/>
        <end position="184"/>
    </location>
</feature>
<protein>
    <submittedName>
        <fullName evidence="11">Type I secretion system permease/ATPase</fullName>
    </submittedName>
</protein>
<dbReference type="InterPro" id="IPR003439">
    <property type="entry name" value="ABC_transporter-like_ATP-bd"/>
</dbReference>
<dbReference type="PROSITE" id="PS50929">
    <property type="entry name" value="ABC_TM1F"/>
    <property type="match status" value="1"/>
</dbReference>
<dbReference type="InterPro" id="IPR003593">
    <property type="entry name" value="AAA+_ATPase"/>
</dbReference>
<keyword evidence="2 8" id="KW-0812">Transmembrane</keyword>
<dbReference type="GO" id="GO:0140359">
    <property type="term" value="F:ABC-type transporter activity"/>
    <property type="evidence" value="ECO:0007669"/>
    <property type="project" value="InterPro"/>
</dbReference>
<dbReference type="GO" id="GO:0005524">
    <property type="term" value="F:ATP binding"/>
    <property type="evidence" value="ECO:0007669"/>
    <property type="project" value="UniProtKB-KW"/>
</dbReference>
<dbReference type="SMART" id="SM00382">
    <property type="entry name" value="AAA"/>
    <property type="match status" value="1"/>
</dbReference>
<evidence type="ECO:0000256" key="3">
    <source>
        <dbReference type="ARBA" id="ARBA00022741"/>
    </source>
</evidence>
<dbReference type="PROSITE" id="PS50893">
    <property type="entry name" value="ABC_TRANSPORTER_2"/>
    <property type="match status" value="1"/>
</dbReference>
<feature type="domain" description="ABC transporter" evidence="9">
    <location>
        <begin position="338"/>
        <end position="574"/>
    </location>
</feature>
<dbReference type="PROSITE" id="PS00211">
    <property type="entry name" value="ABC_TRANSPORTER_1"/>
    <property type="match status" value="1"/>
</dbReference>
<evidence type="ECO:0000313" key="11">
    <source>
        <dbReference type="EMBL" id="NGQ91749.1"/>
    </source>
</evidence>
<evidence type="ECO:0000256" key="7">
    <source>
        <dbReference type="SAM" id="MobiDB-lite"/>
    </source>
</evidence>
<dbReference type="Pfam" id="PF00005">
    <property type="entry name" value="ABC_tran"/>
    <property type="match status" value="1"/>
</dbReference>
<dbReference type="GO" id="GO:0030253">
    <property type="term" value="P:protein secretion by the type I secretion system"/>
    <property type="evidence" value="ECO:0007669"/>
    <property type="project" value="InterPro"/>
</dbReference>
<dbReference type="GO" id="GO:0016887">
    <property type="term" value="F:ATP hydrolysis activity"/>
    <property type="evidence" value="ECO:0007669"/>
    <property type="project" value="InterPro"/>
</dbReference>
<dbReference type="Gene3D" id="1.20.1560.10">
    <property type="entry name" value="ABC transporter type 1, transmembrane domain"/>
    <property type="match status" value="1"/>
</dbReference>